<dbReference type="PANTHER" id="PTHR33233:SF14">
    <property type="entry name" value="ENDONUCLEASE_EXONUCLEASE_PHOSPHATASE"/>
    <property type="match status" value="1"/>
</dbReference>
<proteinExistence type="predicted"/>
<organism evidence="1 2">
    <name type="scientific">Nicotiana attenuata</name>
    <name type="common">Coyote tobacco</name>
    <dbReference type="NCBI Taxonomy" id="49451"/>
    <lineage>
        <taxon>Eukaryota</taxon>
        <taxon>Viridiplantae</taxon>
        <taxon>Streptophyta</taxon>
        <taxon>Embryophyta</taxon>
        <taxon>Tracheophyta</taxon>
        <taxon>Spermatophyta</taxon>
        <taxon>Magnoliopsida</taxon>
        <taxon>eudicotyledons</taxon>
        <taxon>Gunneridae</taxon>
        <taxon>Pentapetalae</taxon>
        <taxon>asterids</taxon>
        <taxon>lamiids</taxon>
        <taxon>Solanales</taxon>
        <taxon>Solanaceae</taxon>
        <taxon>Nicotianoideae</taxon>
        <taxon>Nicotianeae</taxon>
        <taxon>Nicotiana</taxon>
    </lineage>
</organism>
<sequence>MLIEINVTRTFHAEIALLDTRGMKFQQELVYEWKPNYCEKCQTIGHVCHNQLGPREQQGEQLKRRRETKKVTYEWRTKGLVIPEARHKEVVMNEVVTQEHT</sequence>
<reference evidence="1" key="1">
    <citation type="submission" date="2016-11" db="EMBL/GenBank/DDBJ databases">
        <title>The genome of Nicotiana attenuata.</title>
        <authorList>
            <person name="Xu S."/>
            <person name="Brockmoeller T."/>
            <person name="Gaquerel E."/>
            <person name="Navarro A."/>
            <person name="Kuhl H."/>
            <person name="Gase K."/>
            <person name="Ling Z."/>
            <person name="Zhou W."/>
            <person name="Kreitzer C."/>
            <person name="Stanke M."/>
            <person name="Tang H."/>
            <person name="Lyons E."/>
            <person name="Pandey P."/>
            <person name="Pandey S.P."/>
            <person name="Timmermann B."/>
            <person name="Baldwin I.T."/>
        </authorList>
    </citation>
    <scope>NUCLEOTIDE SEQUENCE [LARGE SCALE GENOMIC DNA]</scope>
    <source>
        <strain evidence="1">UT</strain>
    </source>
</reference>
<keyword evidence="2" id="KW-1185">Reference proteome</keyword>
<evidence type="ECO:0000313" key="2">
    <source>
        <dbReference type="Proteomes" id="UP000187609"/>
    </source>
</evidence>
<evidence type="ECO:0008006" key="3">
    <source>
        <dbReference type="Google" id="ProtNLM"/>
    </source>
</evidence>
<accession>A0A314L3X5</accession>
<comment type="caution">
    <text evidence="1">The sequence shown here is derived from an EMBL/GenBank/DDBJ whole genome shotgun (WGS) entry which is preliminary data.</text>
</comment>
<dbReference type="Gramene" id="OIT35729">
    <property type="protein sequence ID" value="OIT35729"/>
    <property type="gene ID" value="A4A49_51349"/>
</dbReference>
<dbReference type="AlphaFoldDB" id="A0A314L3X5"/>
<name>A0A314L3X5_NICAT</name>
<dbReference type="PANTHER" id="PTHR33233">
    <property type="entry name" value="ENDONUCLEASE/EXONUCLEASE/PHOSPHATASE"/>
    <property type="match status" value="1"/>
</dbReference>
<dbReference type="Proteomes" id="UP000187609">
    <property type="component" value="Unassembled WGS sequence"/>
</dbReference>
<gene>
    <name evidence="1" type="ORF">A4A49_51349</name>
</gene>
<protein>
    <recommendedName>
        <fullName evidence="3">Zinc knuckle CX2CX4HX4C domain-containing protein</fullName>
    </recommendedName>
</protein>
<evidence type="ECO:0000313" key="1">
    <source>
        <dbReference type="EMBL" id="OIT35729.1"/>
    </source>
</evidence>
<dbReference type="EMBL" id="MJEQ01000518">
    <property type="protein sequence ID" value="OIT35729.1"/>
    <property type="molecule type" value="Genomic_DNA"/>
</dbReference>